<accession>A0A1R2BKI9</accession>
<evidence type="ECO:0000256" key="1">
    <source>
        <dbReference type="SAM" id="MobiDB-lite"/>
    </source>
</evidence>
<keyword evidence="3" id="KW-1185">Reference proteome</keyword>
<sequence>MCIIINSKVFTGSLIFKIAEKLHKKRMSFKMAKWSFLAKRSSKILGGMKILEKQQNRRQAQRRKQASGGNDLESIKQEKALNTVGRIIKRINSKLIFESFTALLKNQIKHSKAYYYIKLKEEKKKRSLIHEWHHYVSIIKLHRRIFIQTIKHIENSVLSKYLKPIIGSSHVLRGFQSSTGTEILKRLFQKNTHKYFVSLIRIATENSLPQLTLGLKSLEKVQRVHMRRPFMRIISNKYKIQELRDDLGNKKLEKLKNLYMRRYFKSIINNNYRENDLKRKLGICRLDSLIKNTTRKAVKTLTSIKPQLISLSICLGTDKLESLVLKALRTAFDPIKVQTKLSGTYKICIFSPKYEGESQSPQYKTQTSSENQKILIKNNSYIYIPQLVVPYLTKLFLFLEKKYTKFHQKPLKNAFSKFKTSISIYRTHKSANIIHSILENQHKQHKNHALQSIKSFISTKKDRNMKWKVKFYQLEGLLQKKQEDNILKLKHHFFKDWKMYVDRISSLYRKYSIKRATKMYALLQIIYARYKKLLCKDIFGMIKNKFFGKVKVIYALERIYSKNLVKNVFEGFRRLLMAMVISPKGYRKSQATPVSFNELSPRSSLTQRNNLQQPKRYGFYSVKRLSLDQGIHGYIDKMIKAAPPAVEKYTSPSIGNSINRSSVGDPHSRNRSFKNN</sequence>
<comment type="caution">
    <text evidence="2">The sequence shown here is derived from an EMBL/GenBank/DDBJ whole genome shotgun (WGS) entry which is preliminary data.</text>
</comment>
<evidence type="ECO:0000313" key="2">
    <source>
        <dbReference type="EMBL" id="OMJ77277.1"/>
    </source>
</evidence>
<feature type="compositionally biased region" description="Polar residues" evidence="1">
    <location>
        <begin position="650"/>
        <end position="662"/>
    </location>
</feature>
<proteinExistence type="predicted"/>
<name>A0A1R2BKI9_9CILI</name>
<protein>
    <submittedName>
        <fullName evidence="2">Uncharacterized protein</fullName>
    </submittedName>
</protein>
<feature type="region of interest" description="Disordered" evidence="1">
    <location>
        <begin position="650"/>
        <end position="676"/>
    </location>
</feature>
<reference evidence="2 3" key="1">
    <citation type="submission" date="2016-11" db="EMBL/GenBank/DDBJ databases">
        <title>The macronuclear genome of Stentor coeruleus: a giant cell with tiny introns.</title>
        <authorList>
            <person name="Slabodnick M."/>
            <person name="Ruby J.G."/>
            <person name="Reiff S.B."/>
            <person name="Swart E.C."/>
            <person name="Gosai S."/>
            <person name="Prabakaran S."/>
            <person name="Witkowska E."/>
            <person name="Larue G.E."/>
            <person name="Fisher S."/>
            <person name="Freeman R.M."/>
            <person name="Gunawardena J."/>
            <person name="Chu W."/>
            <person name="Stover N.A."/>
            <person name="Gregory B.D."/>
            <person name="Nowacki M."/>
            <person name="Derisi J."/>
            <person name="Roy S.W."/>
            <person name="Marshall W.F."/>
            <person name="Sood P."/>
        </authorList>
    </citation>
    <scope>NUCLEOTIDE SEQUENCE [LARGE SCALE GENOMIC DNA]</scope>
    <source>
        <strain evidence="2">WM001</strain>
    </source>
</reference>
<dbReference type="EMBL" id="MPUH01000583">
    <property type="protein sequence ID" value="OMJ77277.1"/>
    <property type="molecule type" value="Genomic_DNA"/>
</dbReference>
<dbReference type="Proteomes" id="UP000187209">
    <property type="component" value="Unassembled WGS sequence"/>
</dbReference>
<dbReference type="AlphaFoldDB" id="A0A1R2BKI9"/>
<gene>
    <name evidence="2" type="ORF">SteCoe_23143</name>
</gene>
<evidence type="ECO:0000313" key="3">
    <source>
        <dbReference type="Proteomes" id="UP000187209"/>
    </source>
</evidence>
<organism evidence="2 3">
    <name type="scientific">Stentor coeruleus</name>
    <dbReference type="NCBI Taxonomy" id="5963"/>
    <lineage>
        <taxon>Eukaryota</taxon>
        <taxon>Sar</taxon>
        <taxon>Alveolata</taxon>
        <taxon>Ciliophora</taxon>
        <taxon>Postciliodesmatophora</taxon>
        <taxon>Heterotrichea</taxon>
        <taxon>Heterotrichida</taxon>
        <taxon>Stentoridae</taxon>
        <taxon>Stentor</taxon>
    </lineage>
</organism>